<protein>
    <submittedName>
        <fullName evidence="1">Uncharacterized protein</fullName>
    </submittedName>
</protein>
<dbReference type="AlphaFoldDB" id="A0A0E9S3Q6"/>
<organism evidence="1">
    <name type="scientific">Anguilla anguilla</name>
    <name type="common">European freshwater eel</name>
    <name type="synonym">Muraena anguilla</name>
    <dbReference type="NCBI Taxonomy" id="7936"/>
    <lineage>
        <taxon>Eukaryota</taxon>
        <taxon>Metazoa</taxon>
        <taxon>Chordata</taxon>
        <taxon>Craniata</taxon>
        <taxon>Vertebrata</taxon>
        <taxon>Euteleostomi</taxon>
        <taxon>Actinopterygii</taxon>
        <taxon>Neopterygii</taxon>
        <taxon>Teleostei</taxon>
        <taxon>Anguilliformes</taxon>
        <taxon>Anguillidae</taxon>
        <taxon>Anguilla</taxon>
    </lineage>
</organism>
<proteinExistence type="predicted"/>
<reference evidence="1" key="2">
    <citation type="journal article" date="2015" name="Fish Shellfish Immunol.">
        <title>Early steps in the European eel (Anguilla anguilla)-Vibrio vulnificus interaction in the gills: Role of the RtxA13 toxin.</title>
        <authorList>
            <person name="Callol A."/>
            <person name="Pajuelo D."/>
            <person name="Ebbesson L."/>
            <person name="Teles M."/>
            <person name="MacKenzie S."/>
            <person name="Amaro C."/>
        </authorList>
    </citation>
    <scope>NUCLEOTIDE SEQUENCE</scope>
</reference>
<reference evidence="1" key="1">
    <citation type="submission" date="2014-11" db="EMBL/GenBank/DDBJ databases">
        <authorList>
            <person name="Amaro Gonzalez C."/>
        </authorList>
    </citation>
    <scope>NUCLEOTIDE SEQUENCE</scope>
</reference>
<sequence>MKTFSTYKNTKLITHANHCIQVIHSHLGLPLKD</sequence>
<evidence type="ECO:0000313" key="1">
    <source>
        <dbReference type="EMBL" id="JAH35270.1"/>
    </source>
</evidence>
<accession>A0A0E9S3Q6</accession>
<name>A0A0E9S3Q6_ANGAN</name>
<dbReference type="EMBL" id="GBXM01073307">
    <property type="protein sequence ID" value="JAH35270.1"/>
    <property type="molecule type" value="Transcribed_RNA"/>
</dbReference>